<dbReference type="Pfam" id="PF25033">
    <property type="entry name" value="VPS13_M"/>
    <property type="match status" value="1"/>
</dbReference>
<dbReference type="GO" id="GO:0006623">
    <property type="term" value="P:protein targeting to vacuole"/>
    <property type="evidence" value="ECO:0007669"/>
    <property type="project" value="TreeGrafter"/>
</dbReference>
<evidence type="ECO:0000259" key="8">
    <source>
        <dbReference type="Pfam" id="PF25037"/>
    </source>
</evidence>
<dbReference type="Pfam" id="PF25037">
    <property type="entry name" value="VPS13_C"/>
    <property type="match status" value="1"/>
</dbReference>
<evidence type="ECO:0000256" key="2">
    <source>
        <dbReference type="ARBA" id="ARBA00022448"/>
    </source>
</evidence>
<dbReference type="InterPro" id="IPR056748">
    <property type="entry name" value="VPS13-like_C"/>
</dbReference>
<keyword evidence="3" id="KW-0445">Lipid transport</keyword>
<reference evidence="9 10" key="1">
    <citation type="submission" date="2016-07" db="EMBL/GenBank/DDBJ databases">
        <title>Pervasive Adenine N6-methylation of Active Genes in Fungi.</title>
        <authorList>
            <consortium name="DOE Joint Genome Institute"/>
            <person name="Mondo S.J."/>
            <person name="Dannebaum R.O."/>
            <person name="Kuo R.C."/>
            <person name="Labutti K."/>
            <person name="Haridas S."/>
            <person name="Kuo A."/>
            <person name="Salamov A."/>
            <person name="Ahrendt S.R."/>
            <person name="Lipzen A."/>
            <person name="Sullivan W."/>
            <person name="Andreopoulos W.B."/>
            <person name="Clum A."/>
            <person name="Lindquist E."/>
            <person name="Daum C."/>
            <person name="Ramamoorthy G.K."/>
            <person name="Gryganskyi A."/>
            <person name="Culley D."/>
            <person name="Magnuson J.K."/>
            <person name="James T.Y."/>
            <person name="O'Malley M.A."/>
            <person name="Stajich J.E."/>
            <person name="Spatafora J.W."/>
            <person name="Visel A."/>
            <person name="Grigoriev I.V."/>
        </authorList>
    </citation>
    <scope>NUCLEOTIDE SEQUENCE [LARGE SCALE GENOMIC DNA]</scope>
    <source>
        <strain evidence="9 10">NRRL 3301</strain>
    </source>
</reference>
<proteinExistence type="inferred from homology"/>
<organism evidence="9 10">
    <name type="scientific">Hesseltinella vesiculosa</name>
    <dbReference type="NCBI Taxonomy" id="101127"/>
    <lineage>
        <taxon>Eukaryota</taxon>
        <taxon>Fungi</taxon>
        <taxon>Fungi incertae sedis</taxon>
        <taxon>Mucoromycota</taxon>
        <taxon>Mucoromycotina</taxon>
        <taxon>Mucoromycetes</taxon>
        <taxon>Mucorales</taxon>
        <taxon>Cunninghamellaceae</taxon>
        <taxon>Hesseltinella</taxon>
    </lineage>
</organism>
<keyword evidence="10" id="KW-1185">Reference proteome</keyword>
<evidence type="ECO:0000313" key="9">
    <source>
        <dbReference type="EMBL" id="ORX43331.1"/>
    </source>
</evidence>
<evidence type="ECO:0000256" key="1">
    <source>
        <dbReference type="ARBA" id="ARBA00006545"/>
    </source>
</evidence>
<feature type="domain" description="Vacuolar protein sorting-associated protein 13 VPS13 adaptor binding" evidence="7">
    <location>
        <begin position="1891"/>
        <end position="2473"/>
    </location>
</feature>
<evidence type="ECO:0000259" key="6">
    <source>
        <dbReference type="Pfam" id="PF25033"/>
    </source>
</evidence>
<dbReference type="GO" id="GO:0007005">
    <property type="term" value="P:mitochondrion organization"/>
    <property type="evidence" value="ECO:0007669"/>
    <property type="project" value="TreeGrafter"/>
</dbReference>
<accession>A0A1X2G336</accession>
<feature type="region of interest" description="Disordered" evidence="4">
    <location>
        <begin position="829"/>
        <end position="849"/>
    </location>
</feature>
<gene>
    <name evidence="9" type="ORF">DM01DRAFT_1296016</name>
</gene>
<feature type="domain" description="Intermembrane lipid transfer protein VPS13-like C-terminal" evidence="8">
    <location>
        <begin position="3000"/>
        <end position="3106"/>
    </location>
</feature>
<dbReference type="InterPro" id="IPR026854">
    <property type="entry name" value="VPS13_N"/>
</dbReference>
<dbReference type="InterPro" id="IPR009543">
    <property type="entry name" value="VPS13_VAB"/>
</dbReference>
<keyword evidence="2" id="KW-0813">Transport</keyword>
<evidence type="ECO:0000256" key="3">
    <source>
        <dbReference type="ARBA" id="ARBA00023055"/>
    </source>
</evidence>
<dbReference type="PANTHER" id="PTHR16166:SF93">
    <property type="entry name" value="INTERMEMBRANE LIPID TRANSFER PROTEIN VPS13"/>
    <property type="match status" value="1"/>
</dbReference>
<feature type="compositionally biased region" description="Basic and acidic residues" evidence="4">
    <location>
        <begin position="837"/>
        <end position="849"/>
    </location>
</feature>
<evidence type="ECO:0000256" key="4">
    <source>
        <dbReference type="SAM" id="MobiDB-lite"/>
    </source>
</evidence>
<dbReference type="EMBL" id="MCGT01000056">
    <property type="protein sequence ID" value="ORX43331.1"/>
    <property type="molecule type" value="Genomic_DNA"/>
</dbReference>
<dbReference type="PANTHER" id="PTHR16166">
    <property type="entry name" value="VACUOLAR PROTEIN SORTING-ASSOCIATED PROTEIN VPS13"/>
    <property type="match status" value="1"/>
</dbReference>
<evidence type="ECO:0000259" key="7">
    <source>
        <dbReference type="Pfam" id="PF25036"/>
    </source>
</evidence>
<protein>
    <submittedName>
        <fullName evidence="9">DUF1162-domain-containing protein</fullName>
    </submittedName>
</protein>
<dbReference type="GO" id="GO:0006869">
    <property type="term" value="P:lipid transport"/>
    <property type="evidence" value="ECO:0007669"/>
    <property type="project" value="UniProtKB-KW"/>
</dbReference>
<dbReference type="GO" id="GO:0045053">
    <property type="term" value="P:protein retention in Golgi apparatus"/>
    <property type="evidence" value="ECO:0007669"/>
    <property type="project" value="TreeGrafter"/>
</dbReference>
<dbReference type="Pfam" id="PF25036">
    <property type="entry name" value="VPS13_VAB"/>
    <property type="match status" value="1"/>
</dbReference>
<evidence type="ECO:0000259" key="5">
    <source>
        <dbReference type="Pfam" id="PF12624"/>
    </source>
</evidence>
<comment type="caution">
    <text evidence="9">The sequence shown here is derived from an EMBL/GenBank/DDBJ whole genome shotgun (WGS) entry which is preliminary data.</text>
</comment>
<sequence>MLESFVSTLLNRFIGAYVSNLNYSQLQIGIWSGSIGELILRIPWSNLKGQSVTIEIKDVFLLAVPRSQGATPEDLEEREYQVKMRKIANLDQAKLGHHDAKALDIKNETFVDQLITRVMNNIQFSVSNIHLRYEDDQSCPDHRFAIGLTLVELSAITTDENWIPKTIDDIVNQVHKLATLEALAIYWDTNATPTLPSDGAQGSVRPTFFFFFHKTKKSQQYLLKPVSGTGRIKLSKSFDSSTPKVDGTLLFDELAFALDNEQYKDMVWMLDAFHSRLKKQKFQHMRPPNEMTPKSDPLAYFRFAANAVLSEIHERNSQWTWEALRKRRDDRKQYIQSFVAIQLGRGTSDESQQLTALERRLTFNDIRFYRNLALHQLKCEKAILDAELKRNEQIAKTRGQQQSWLSSWWYGEEANESDRLALSEEQKRELYEAIDYDEDRAAIAESVVIPEDAKFMVLQISLNKGSFTIMNHPHSHNTTQLSSIIFDSVLLGTTAYSNSWKVSAALGDLQLYDGITASTNYPQLVGVNRNASQDHSAITNNDCSEVVSDLVSPFFFVEYEYQPLHRQGDNALTLLMRNIDIVYNPYFIREVLAFFRTPATHTDSLRALVEAAGETLENIKKQTRSTLAVAIEQHKTLNLHVDMDAPVIIIPESGVVVDAGHINIESQLAPPSKVKSMRPEESVDFTIIYDKFIMKLSQTKVMVGGSVDKCLEQIRHPKQELDYLHLLERIDMNFLLELCILDMAHDVPKLKISGNLPLLSLNFSDVKYRVLTQLPGLIAASGLIGERPPDDVMDEQTKANDDISFNGTKFWDSESVDYFVTSDSEFSIDETGPSLPESKRKSKPSDLNEHQEIYSIAPRHDSKLLDMHFQVEKVLANVFQANDSKEELSHSGQKKLCSLRLNDLTFDYFARPLDTTLDLKLRSLDVVDTMKHGNEFKYLVTSDPDMLHCSSTSQSNLSEEPRPLFHLHVIDVDKKNPSFHKVHHGCDRAVNLTLSTLNFIITSSSVLTLYDYTMKTFVQQEGEPVPLPNVRPSPFQGHSSKTTSSLSLDRIRQPQTHTIQTQVDVYLDSVNFIMNDDGCRIATAELSHGDLSILMQPKKMDIRAKFANFTLTNDDCSQIEPQHNLHNCLLTIQGNELIDLHYETFPSVDETSQHPGYDQSMYMRMGSAQFTFLEKPVSQVLLFLNKFVTMKNIYDKARQAALDTANSQFTGDMTKMHFDIVIRSPVLIFPDERGHALDTVVAHLGEIWASNAFIVEKDGYTNRIKAGLRAMNLTSKYHYADGIADGRKYHLQSLPIVGDIDLDLDITILLSSIDKQQTQPRLDIQGKLNDIRMYLIGRQYKFLLDTAQAVSRVYGQLQEVEHGESIPRNELARFKSSDGSDGVLSPILSDGRADDSLNVCINVKAAVIELELFADDGNLLSTSLKPVSFSTFALNNSSIAVFIYMNGGMEIKWQVETLAMNDTRPNIRSQFKEIVPPVRHGHQIIAQCDISSPSEFGSSQGARHGIILLTINEPKMILSLDHVLLLAKFFTEPAEDNVSHHTAGTRRLSVGGQPPGIDFSYRLNITNVEFILLDNPDNRNSEAMILSADRVMISQQTVMAFAVKQVGMFLCRMGSRDTSTLRLIQPFDFSISMNNNAEYVNGQMQKVELELDVDLLILRLSYRDLVLVASIFSKAFDLYKQTTDMGQTNRPDQSHADPRTGISRLRFKDEAGFKPHGRRRHETMRATFQGMQVILIEDIHEFPMIDMTMKAFHIEAADWTRSLSAGVDFSTFVNYFNVKNSHWEPLIEPWQFTLYVSKDCDQSPLNTKILSNLALNMNITHAFLENSMALVSAFDKQKNLIYAGERGHDSSYRVCNRTGYDIHVWNSSPEGDVSVKKIENGKEIPWSFDDWRKRREMTDVVSNIMNVQVEGALWETLRNIHVDTEGEHMYPLRPVVRSVQHHVVFDVKLVNYMKVVTIRSAMVIENLTLLSVDITLLDARGYSDGTFAKIAPGDTYALPIERAYHNRFCVRPDAGFGYKWTSHAIHWSDFVSNGDYKKTINCVSEDGGNALPPFTFQIYAKTDRRNPLYGAYCAMKVRLSAPVEIENLLPYDINFRIVDKTAQQDYNSFLRKSGSIPLHVVENNHLLLLNIHLPDAGKFGFDASDYAIISTKGSEDIEIEDKLQLKDQAGNFLSLQINNCELPETGGARKYSIFSPYVIINKSGYPLSLRPKLPWQSSMFLSHTQIWRCLPAQTSKPFMYSYPKPDNHNRSVIQIPGSDWSQPLSFEAVHSVSDVTLVTLDQSEEVHMGIHVQEGVGKHKLTKIITITPRFILSNRLCTNLRYRESESRAGYDIQAQVRMALYQMRKCQDKQLCVKLPGVNNVWSSPFDIQNIGKVHVRLNDGQGNTTMLVRVTTILQEATIFIILDEEKQDHWPYLLVNQTDEDITVFQENPTAVAADGSEFTFYEAASQPKRYHLAAHSVLPYSWDIPAMKEKHLILGINGRERSVSLQEIGVQPPFRYKTTLGRPAIAAIDVKTQKSRQILLLSPFNQNSSLFRPLRTDLQPSASSSEMTSNASKDGFETVDMKAVISLKFEIKLAQIGLSFINKNLQELAYLSLKNVELRLTDSSMYQSVRCKIEWVQIDNQLYETAFPILLYPSNTTKHSTEELVPTFQLAFDRVKDNSHGVLYIKYFSLLLQELKIEMDEEFVHAMADFANLNGPGWKENVGCHIWEYDTDIADAKENEDNPLLYFELLTIQPIRIDLSFLRSPQAIANNASPHFFMFFANILTLAIGNVNSAPIRFNALVIENIMATQGDLSNRIYLHYSDQLIYQIHRMIGSADFLGNPVGLFNNLSSGVAELFYEPWQGLIMSDRPQDLGLGLARGFSGFIRKSVFGVTDSFTKFTGSIGKGLSAATMDRQYQERRRMTMARNRPQHALGGVTRGANYFANSLASGVSGLVTQPIEGASKEGVGGFFTGVGKGLIGAVTKPVVGVFDLASNVTEGIRNTTTPLDTNVIMKVRYPRFIGQSGVLKPFSAKEAQGQLWLKTTQGGKYFDDVYIAHCRVQTDSDRIAMLTSNRLMMMRTNHTTVEWQEPFTDIQTIKCEPTGIAVYLRSMTWEPFLMIPDKNTRDWIFKKIEEAVLAFNAHQKSASK</sequence>
<dbReference type="STRING" id="101127.A0A1X2G336"/>
<dbReference type="InterPro" id="IPR026847">
    <property type="entry name" value="VPS13"/>
</dbReference>
<feature type="domain" description="Chorein N-terminal" evidence="5">
    <location>
        <begin position="32"/>
        <end position="774"/>
    </location>
</feature>
<dbReference type="Pfam" id="PF12624">
    <property type="entry name" value="VPS13_N"/>
    <property type="match status" value="1"/>
</dbReference>
<dbReference type="OrthoDB" id="428159at2759"/>
<dbReference type="GO" id="GO:0045324">
    <property type="term" value="P:late endosome to vacuole transport"/>
    <property type="evidence" value="ECO:0007669"/>
    <property type="project" value="TreeGrafter"/>
</dbReference>
<evidence type="ECO:0000313" key="10">
    <source>
        <dbReference type="Proteomes" id="UP000242146"/>
    </source>
</evidence>
<dbReference type="InterPro" id="IPR056747">
    <property type="entry name" value="VPS13-like_M"/>
</dbReference>
<feature type="domain" description="VPS13-like middle region" evidence="6">
    <location>
        <begin position="1075"/>
        <end position="1828"/>
    </location>
</feature>
<name>A0A1X2G336_9FUNG</name>
<comment type="similarity">
    <text evidence="1">Belongs to the VPS13 family.</text>
</comment>
<dbReference type="Proteomes" id="UP000242146">
    <property type="component" value="Unassembled WGS sequence"/>
</dbReference>